<comment type="caution">
    <text evidence="1">The sequence shown here is derived from an EMBL/GenBank/DDBJ whole genome shotgun (WGS) entry which is preliminary data.</text>
</comment>
<evidence type="ECO:0000313" key="2">
    <source>
        <dbReference type="Proteomes" id="UP001454036"/>
    </source>
</evidence>
<dbReference type="Proteomes" id="UP001454036">
    <property type="component" value="Unassembled WGS sequence"/>
</dbReference>
<proteinExistence type="predicted"/>
<dbReference type="EMBL" id="BAABME010008926">
    <property type="protein sequence ID" value="GAA0174130.1"/>
    <property type="molecule type" value="Genomic_DNA"/>
</dbReference>
<accession>A0AAV3RCV2</accession>
<gene>
    <name evidence="1" type="ORF">LIER_27583</name>
</gene>
<organism evidence="1 2">
    <name type="scientific">Lithospermum erythrorhizon</name>
    <name type="common">Purple gromwell</name>
    <name type="synonym">Lithospermum officinale var. erythrorhizon</name>
    <dbReference type="NCBI Taxonomy" id="34254"/>
    <lineage>
        <taxon>Eukaryota</taxon>
        <taxon>Viridiplantae</taxon>
        <taxon>Streptophyta</taxon>
        <taxon>Embryophyta</taxon>
        <taxon>Tracheophyta</taxon>
        <taxon>Spermatophyta</taxon>
        <taxon>Magnoliopsida</taxon>
        <taxon>eudicotyledons</taxon>
        <taxon>Gunneridae</taxon>
        <taxon>Pentapetalae</taxon>
        <taxon>asterids</taxon>
        <taxon>lamiids</taxon>
        <taxon>Boraginales</taxon>
        <taxon>Boraginaceae</taxon>
        <taxon>Boraginoideae</taxon>
        <taxon>Lithospermeae</taxon>
        <taxon>Lithospermum</taxon>
    </lineage>
</organism>
<name>A0AAV3RCV2_LITER</name>
<dbReference type="AlphaFoldDB" id="A0AAV3RCV2"/>
<protein>
    <submittedName>
        <fullName evidence="1">Uncharacterized protein</fullName>
    </submittedName>
</protein>
<keyword evidence="2" id="KW-1185">Reference proteome</keyword>
<evidence type="ECO:0000313" key="1">
    <source>
        <dbReference type="EMBL" id="GAA0174130.1"/>
    </source>
</evidence>
<sequence>MSELEKRAKTAKKTLSQWIEKAIYDYQCSEDFRNEAGKEAGYCPCHITKTYKEVNPSIVANYEEFIQGYDPEWFAHLNLSAPFTPTSKDEEEDVFAAPTDALLHSYLYF</sequence>
<reference evidence="1 2" key="1">
    <citation type="submission" date="2024-01" db="EMBL/GenBank/DDBJ databases">
        <title>The complete chloroplast genome sequence of Lithospermum erythrorhizon: insights into the phylogenetic relationship among Boraginaceae species and the maternal lineages of purple gromwells.</title>
        <authorList>
            <person name="Okada T."/>
            <person name="Watanabe K."/>
        </authorList>
    </citation>
    <scope>NUCLEOTIDE SEQUENCE [LARGE SCALE GENOMIC DNA]</scope>
</reference>